<evidence type="ECO:0000256" key="1">
    <source>
        <dbReference type="SAM" id="MobiDB-lite"/>
    </source>
</evidence>
<comment type="caution">
    <text evidence="4">The sequence shown here is derived from an EMBL/GenBank/DDBJ whole genome shotgun (WGS) entry which is preliminary data.</text>
</comment>
<name>A0ABR8NK42_9ACTN</name>
<dbReference type="EMBL" id="JACXYZ010000003">
    <property type="protein sequence ID" value="MBD3926794.1"/>
    <property type="molecule type" value="Genomic_DNA"/>
</dbReference>
<dbReference type="RefSeq" id="WP_191196627.1">
    <property type="nucleotide sequence ID" value="NZ_JACXYZ010000003.1"/>
</dbReference>
<feature type="signal peptide" evidence="2">
    <location>
        <begin position="1"/>
        <end position="32"/>
    </location>
</feature>
<organism evidence="4 5">
    <name type="scientific">Nocardioides cavernae</name>
    <dbReference type="NCBI Taxonomy" id="1921566"/>
    <lineage>
        <taxon>Bacteria</taxon>
        <taxon>Bacillati</taxon>
        <taxon>Actinomycetota</taxon>
        <taxon>Actinomycetes</taxon>
        <taxon>Propionibacteriales</taxon>
        <taxon>Nocardioidaceae</taxon>
        <taxon>Nocardioides</taxon>
    </lineage>
</organism>
<dbReference type="Gene3D" id="1.20.1260.10">
    <property type="match status" value="1"/>
</dbReference>
<dbReference type="Proteomes" id="UP000618818">
    <property type="component" value="Unassembled WGS sequence"/>
</dbReference>
<proteinExistence type="predicted"/>
<dbReference type="PANTHER" id="PTHR36933">
    <property type="entry name" value="SLL0788 PROTEIN"/>
    <property type="match status" value="1"/>
</dbReference>
<evidence type="ECO:0000313" key="5">
    <source>
        <dbReference type="Proteomes" id="UP000618818"/>
    </source>
</evidence>
<accession>A0ABR8NK42</accession>
<dbReference type="PANTHER" id="PTHR36933:SF1">
    <property type="entry name" value="SLL0788 PROTEIN"/>
    <property type="match status" value="1"/>
</dbReference>
<dbReference type="InterPro" id="IPR005183">
    <property type="entry name" value="DUF305_CopM-like"/>
</dbReference>
<evidence type="ECO:0000313" key="4">
    <source>
        <dbReference type="EMBL" id="MBD3926794.1"/>
    </source>
</evidence>
<reference evidence="4 5" key="1">
    <citation type="submission" date="2020-09" db="EMBL/GenBank/DDBJ databases">
        <title>novel species in genus Nocardioides.</title>
        <authorList>
            <person name="Zhang G."/>
        </authorList>
    </citation>
    <scope>NUCLEOTIDE SEQUENCE [LARGE SCALE GENOMIC DNA]</scope>
    <source>
        <strain evidence="4 5">KCTC 39551</strain>
    </source>
</reference>
<keyword evidence="5" id="KW-1185">Reference proteome</keyword>
<protein>
    <submittedName>
        <fullName evidence="4">DUF305 domain-containing protein</fullName>
    </submittedName>
</protein>
<dbReference type="PROSITE" id="PS51257">
    <property type="entry name" value="PROKAR_LIPOPROTEIN"/>
    <property type="match status" value="1"/>
</dbReference>
<feature type="region of interest" description="Disordered" evidence="1">
    <location>
        <begin position="32"/>
        <end position="62"/>
    </location>
</feature>
<dbReference type="InterPro" id="IPR012347">
    <property type="entry name" value="Ferritin-like"/>
</dbReference>
<feature type="chain" id="PRO_5046934686" evidence="2">
    <location>
        <begin position="33"/>
        <end position="230"/>
    </location>
</feature>
<evidence type="ECO:0000259" key="3">
    <source>
        <dbReference type="Pfam" id="PF03713"/>
    </source>
</evidence>
<dbReference type="Pfam" id="PF03713">
    <property type="entry name" value="DUF305"/>
    <property type="match status" value="1"/>
</dbReference>
<evidence type="ECO:0000256" key="2">
    <source>
        <dbReference type="SAM" id="SignalP"/>
    </source>
</evidence>
<gene>
    <name evidence="4" type="ORF">IEZ26_19395</name>
</gene>
<feature type="domain" description="DUF305" evidence="3">
    <location>
        <begin position="74"/>
        <end position="226"/>
    </location>
</feature>
<keyword evidence="2" id="KW-0732">Signal</keyword>
<sequence>MGSRSNRGGRVRRWPALLVGLAVALGSAACTSDDEAPADDAAPVVQLGAPGESGKTLSPDEAEAIEDPTWTDADVEFVQMMLPHHQQALEMTALVEDRAADPDLAQLAERIEVSQQDEIALLEKWLDQRGEMVSGMHGDHGGHGDGGGHQDMPGMLTPAQLDQLARSKGERFDRLFLQGMIRHHEGAVVMVETLLTGGEGGQESEVFQLASHIGTDQQVEIAAMKERLGS</sequence>